<evidence type="ECO:0000259" key="6">
    <source>
        <dbReference type="PROSITE" id="PS51900"/>
    </source>
</evidence>
<dbReference type="AlphaFoldDB" id="A0AB35IU69"/>
<name>A0AB35IU69_9FIRM</name>
<organism evidence="7 8">
    <name type="scientific">Thomasclavelia ramosa</name>
    <dbReference type="NCBI Taxonomy" id="1547"/>
    <lineage>
        <taxon>Bacteria</taxon>
        <taxon>Bacillati</taxon>
        <taxon>Bacillota</taxon>
        <taxon>Erysipelotrichia</taxon>
        <taxon>Erysipelotrichales</taxon>
        <taxon>Coprobacillaceae</taxon>
        <taxon>Thomasclavelia</taxon>
    </lineage>
</organism>
<dbReference type="PANTHER" id="PTHR30349:SF41">
    <property type="entry name" value="INTEGRASE_RECOMBINASE PROTEIN MJ0367-RELATED"/>
    <property type="match status" value="1"/>
</dbReference>
<dbReference type="InterPro" id="IPR011010">
    <property type="entry name" value="DNA_brk_join_enz"/>
</dbReference>
<dbReference type="SUPFAM" id="SSF56349">
    <property type="entry name" value="DNA breaking-rejoining enzymes"/>
    <property type="match status" value="1"/>
</dbReference>
<dbReference type="PANTHER" id="PTHR30349">
    <property type="entry name" value="PHAGE INTEGRASE-RELATED"/>
    <property type="match status" value="1"/>
</dbReference>
<dbReference type="PROSITE" id="PS51898">
    <property type="entry name" value="TYR_RECOMBINASE"/>
    <property type="match status" value="1"/>
</dbReference>
<dbReference type="Gene3D" id="1.10.150.130">
    <property type="match status" value="1"/>
</dbReference>
<evidence type="ECO:0000313" key="7">
    <source>
        <dbReference type="EMBL" id="MDB7086029.1"/>
    </source>
</evidence>
<dbReference type="InterPro" id="IPR050090">
    <property type="entry name" value="Tyrosine_recombinase_XerCD"/>
</dbReference>
<dbReference type="CDD" id="cd01188">
    <property type="entry name" value="INT_RitA_C_like"/>
    <property type="match status" value="1"/>
</dbReference>
<evidence type="ECO:0000256" key="4">
    <source>
        <dbReference type="PROSITE-ProRule" id="PRU01248"/>
    </source>
</evidence>
<dbReference type="InterPro" id="IPR013762">
    <property type="entry name" value="Integrase-like_cat_sf"/>
</dbReference>
<dbReference type="GO" id="GO:0006310">
    <property type="term" value="P:DNA recombination"/>
    <property type="evidence" value="ECO:0007669"/>
    <property type="project" value="UniProtKB-KW"/>
</dbReference>
<dbReference type="Pfam" id="PF00589">
    <property type="entry name" value="Phage_integrase"/>
    <property type="match status" value="1"/>
</dbReference>
<evidence type="ECO:0000256" key="1">
    <source>
        <dbReference type="ARBA" id="ARBA00008857"/>
    </source>
</evidence>
<keyword evidence="3" id="KW-0233">DNA recombination</keyword>
<comment type="similarity">
    <text evidence="1">Belongs to the 'phage' integrase family.</text>
</comment>
<feature type="domain" description="Tyr recombinase" evidence="5">
    <location>
        <begin position="206"/>
        <end position="393"/>
    </location>
</feature>
<dbReference type="InterPro" id="IPR044068">
    <property type="entry name" value="CB"/>
</dbReference>
<dbReference type="Proteomes" id="UP001211987">
    <property type="component" value="Unassembled WGS sequence"/>
</dbReference>
<protein>
    <submittedName>
        <fullName evidence="7">Site-specific integrase</fullName>
    </submittedName>
</protein>
<dbReference type="GO" id="GO:0003677">
    <property type="term" value="F:DNA binding"/>
    <property type="evidence" value="ECO:0007669"/>
    <property type="project" value="UniProtKB-UniRule"/>
</dbReference>
<evidence type="ECO:0000313" key="8">
    <source>
        <dbReference type="Proteomes" id="UP001211987"/>
    </source>
</evidence>
<evidence type="ECO:0000256" key="2">
    <source>
        <dbReference type="ARBA" id="ARBA00023125"/>
    </source>
</evidence>
<dbReference type="RefSeq" id="WP_272019417.1">
    <property type="nucleotide sequence ID" value="NZ_JAQLKE010000079.1"/>
</dbReference>
<keyword evidence="2 4" id="KW-0238">DNA-binding</keyword>
<dbReference type="PROSITE" id="PS51900">
    <property type="entry name" value="CB"/>
    <property type="match status" value="1"/>
</dbReference>
<gene>
    <name evidence="7" type="ORF">PM738_19830</name>
</gene>
<dbReference type="Gene3D" id="1.10.443.10">
    <property type="entry name" value="Intergrase catalytic core"/>
    <property type="match status" value="1"/>
</dbReference>
<accession>A0AB35IU69</accession>
<proteinExistence type="inferred from homology"/>
<dbReference type="InterPro" id="IPR002104">
    <property type="entry name" value="Integrase_catalytic"/>
</dbReference>
<feature type="domain" description="Core-binding (CB)" evidence="6">
    <location>
        <begin position="99"/>
        <end position="182"/>
    </location>
</feature>
<sequence length="401" mass="46999">MEKLILDVKNCMIDMNYSKNSIQHYEEIWKRYLKFDSSPQLTDDKIQLFLNQIFNYDGTTKPTRYQRSAIRAMNVLIYYQTYQKIYIRFPLKNPVQIVTPFDDLRNRYVTFLSDNHYASSTIHTHDRVVRNLFEFLYLSKKIKDISQVNYEDISDFIADIASHRNKVSYELNVLRVFFKYIFSFKLSKLDFSLLIPSSNTLRTTEHLPSYWNNDELIQIFSQIDRSTPSGKRDHAVMILALKLGLRVSDIRNLRFNNINWNTNTITLVQQKTSEPLILPLIKDVGESLIDYIMNARPEHSSNFVFITLKAPYHPLGDSTHFHNVITKYIRKAGITISKERLHGMHTLRHTLATKLLEQETPLPVISGILGHKDIKTTCEYLRINLKMLANCTLEIGEFDES</sequence>
<evidence type="ECO:0000256" key="3">
    <source>
        <dbReference type="ARBA" id="ARBA00023172"/>
    </source>
</evidence>
<reference evidence="7" key="1">
    <citation type="submission" date="2023-01" db="EMBL/GenBank/DDBJ databases">
        <title>Human gut microbiome strain richness.</title>
        <authorList>
            <person name="Chen-Liaw A."/>
        </authorList>
    </citation>
    <scope>NUCLEOTIDE SEQUENCE</scope>
    <source>
        <strain evidence="7">1001217st2_G6_1001217B_191108</strain>
    </source>
</reference>
<dbReference type="EMBL" id="JAQLKE010000079">
    <property type="protein sequence ID" value="MDB7086029.1"/>
    <property type="molecule type" value="Genomic_DNA"/>
</dbReference>
<comment type="caution">
    <text evidence="7">The sequence shown here is derived from an EMBL/GenBank/DDBJ whole genome shotgun (WGS) entry which is preliminary data.</text>
</comment>
<dbReference type="InterPro" id="IPR010998">
    <property type="entry name" value="Integrase_recombinase_N"/>
</dbReference>
<evidence type="ECO:0000259" key="5">
    <source>
        <dbReference type="PROSITE" id="PS51898"/>
    </source>
</evidence>
<dbReference type="GO" id="GO:0015074">
    <property type="term" value="P:DNA integration"/>
    <property type="evidence" value="ECO:0007669"/>
    <property type="project" value="InterPro"/>
</dbReference>